<dbReference type="PANTHER" id="PTHR46227">
    <property type="entry name" value="GLUTAMATE RECEPTOR-INTERACTING PROTEIN GRIP"/>
    <property type="match status" value="1"/>
</dbReference>
<dbReference type="PROSITE" id="PS50106">
    <property type="entry name" value="PDZ"/>
    <property type="match status" value="1"/>
</dbReference>
<evidence type="ECO:0000259" key="4">
    <source>
        <dbReference type="PROSITE" id="PS50106"/>
    </source>
</evidence>
<evidence type="ECO:0000313" key="5">
    <source>
        <dbReference type="Proteomes" id="UP000046392"/>
    </source>
</evidence>
<sequence>MDAFSGVPTSKVCHAETQKFTLTAPLASSALYKGYGISLHKYNIETFLTDDQTGISKKFRAIFISNIEGNSLADKCGRLQIGDRILATNDRFTMNGATEEANRIIKNTKDSIILLVEFDVIEAPLSLSRMLSVKLVKKR</sequence>
<dbReference type="Gene3D" id="2.30.42.10">
    <property type="match status" value="1"/>
</dbReference>
<dbReference type="SUPFAM" id="SSF50156">
    <property type="entry name" value="PDZ domain-like"/>
    <property type="match status" value="1"/>
</dbReference>
<comment type="subcellular location">
    <subcellularLocation>
        <location evidence="1">Cytoplasm</location>
    </subcellularLocation>
</comment>
<keyword evidence="3" id="KW-0677">Repeat</keyword>
<dbReference type="AlphaFoldDB" id="A0A0N5BM21"/>
<protein>
    <submittedName>
        <fullName evidence="6">PDZ domain-containing protein</fullName>
    </submittedName>
</protein>
<dbReference type="SMART" id="SM00228">
    <property type="entry name" value="PDZ"/>
    <property type="match status" value="1"/>
</dbReference>
<evidence type="ECO:0000256" key="1">
    <source>
        <dbReference type="ARBA" id="ARBA00004496"/>
    </source>
</evidence>
<name>A0A0N5BM21_STREA</name>
<dbReference type="Proteomes" id="UP000046392">
    <property type="component" value="Unplaced"/>
</dbReference>
<feature type="domain" description="PDZ" evidence="4">
    <location>
        <begin position="36"/>
        <end position="120"/>
    </location>
</feature>
<dbReference type="InterPro" id="IPR036034">
    <property type="entry name" value="PDZ_sf"/>
</dbReference>
<dbReference type="Pfam" id="PF00595">
    <property type="entry name" value="PDZ"/>
    <property type="match status" value="1"/>
</dbReference>
<dbReference type="GO" id="GO:0005737">
    <property type="term" value="C:cytoplasm"/>
    <property type="evidence" value="ECO:0007669"/>
    <property type="project" value="UniProtKB-SubCell"/>
</dbReference>
<evidence type="ECO:0000256" key="2">
    <source>
        <dbReference type="ARBA" id="ARBA00022490"/>
    </source>
</evidence>
<evidence type="ECO:0000313" key="6">
    <source>
        <dbReference type="WBParaSite" id="SPAL_0000696700.2"/>
    </source>
</evidence>
<dbReference type="InterPro" id="IPR001478">
    <property type="entry name" value="PDZ"/>
</dbReference>
<evidence type="ECO:0000256" key="3">
    <source>
        <dbReference type="ARBA" id="ARBA00022737"/>
    </source>
</evidence>
<accession>A0A0N5BM21</accession>
<dbReference type="STRING" id="174720.A0A0N5BM21"/>
<dbReference type="WBParaSite" id="SPAL_0000696700.2">
    <property type="protein sequence ID" value="SPAL_0000696700.2"/>
    <property type="gene ID" value="SPAL_0000696700"/>
</dbReference>
<organism evidence="5 6">
    <name type="scientific">Strongyloides papillosus</name>
    <name type="common">Intestinal threadworm</name>
    <dbReference type="NCBI Taxonomy" id="174720"/>
    <lineage>
        <taxon>Eukaryota</taxon>
        <taxon>Metazoa</taxon>
        <taxon>Ecdysozoa</taxon>
        <taxon>Nematoda</taxon>
        <taxon>Chromadorea</taxon>
        <taxon>Rhabditida</taxon>
        <taxon>Tylenchina</taxon>
        <taxon>Panagrolaimomorpha</taxon>
        <taxon>Strongyloidoidea</taxon>
        <taxon>Strongyloididae</taxon>
        <taxon>Strongyloides</taxon>
    </lineage>
</organism>
<keyword evidence="2" id="KW-0963">Cytoplasm</keyword>
<dbReference type="InterPro" id="IPR043545">
    <property type="entry name" value="GRIP1/2"/>
</dbReference>
<reference evidence="6" key="1">
    <citation type="submission" date="2017-02" db="UniProtKB">
        <authorList>
            <consortium name="WormBaseParasite"/>
        </authorList>
    </citation>
    <scope>IDENTIFICATION</scope>
</reference>
<proteinExistence type="predicted"/>
<keyword evidence="5" id="KW-1185">Reference proteome</keyword>
<dbReference type="PANTHER" id="PTHR46227:SF2">
    <property type="entry name" value="FI03335P"/>
    <property type="match status" value="1"/>
</dbReference>
<dbReference type="GO" id="GO:0098887">
    <property type="term" value="P:neurotransmitter receptor transport, endosome to postsynaptic membrane"/>
    <property type="evidence" value="ECO:0007669"/>
    <property type="project" value="TreeGrafter"/>
</dbReference>